<dbReference type="GeneID" id="109485053"/>
<evidence type="ECO:0000256" key="3">
    <source>
        <dbReference type="ARBA" id="ARBA00022448"/>
    </source>
</evidence>
<dbReference type="Pfam" id="PF00474">
    <property type="entry name" value="SSF"/>
    <property type="match status" value="1"/>
</dbReference>
<feature type="transmembrane region" description="Helical" evidence="14">
    <location>
        <begin position="47"/>
        <end position="67"/>
    </location>
</feature>
<feature type="transmembrane region" description="Helical" evidence="14">
    <location>
        <begin position="158"/>
        <end position="181"/>
    </location>
</feature>
<comment type="subcellular location">
    <subcellularLocation>
        <location evidence="1">Membrane</location>
        <topology evidence="1">Multi-pass membrane protein</topology>
    </subcellularLocation>
</comment>
<keyword evidence="15" id="KW-1185">Reference proteome</keyword>
<evidence type="ECO:0000256" key="10">
    <source>
        <dbReference type="ARBA" id="ARBA00023136"/>
    </source>
</evidence>
<keyword evidence="10 14" id="KW-0472">Membrane</keyword>
<feature type="transmembrane region" description="Helical" evidence="14">
    <location>
        <begin position="366"/>
        <end position="391"/>
    </location>
</feature>
<evidence type="ECO:0000313" key="15">
    <source>
        <dbReference type="Proteomes" id="UP000515135"/>
    </source>
</evidence>
<keyword evidence="7 14" id="KW-1133">Transmembrane helix</keyword>
<dbReference type="GO" id="GO:0005886">
    <property type="term" value="C:plasma membrane"/>
    <property type="evidence" value="ECO:0007669"/>
    <property type="project" value="TreeGrafter"/>
</dbReference>
<feature type="transmembrane region" description="Helical" evidence="14">
    <location>
        <begin position="188"/>
        <end position="206"/>
    </location>
</feature>
<feature type="transmembrane region" description="Helical" evidence="14">
    <location>
        <begin position="412"/>
        <end position="434"/>
    </location>
</feature>
<sequence>MAVNIPGIVAIVVFYLLILAVGMWAGRRGKKDEGSTESENAMLAGRNIGTFTGLLTLTATWVGGGYINGTAEVIFNPTQGAVWCQGPIGSSLGLIIGGLFFAKKFRSQGYVTMLDPFQQRYGRRMGGLLVIPELLGDIFWGAGILAALGASLSVVLDMDLLVCVLISAAIAIFYTLFGGLYSVVYTDVIQLFCIFIGTWLCVPFAFTNPNVSSITSTQLTRFLYTPVNTPVNATLNITGNSTLNMSTSDIINITTFQVTNATGWFGVWDNRRVGIWIDYFLLLTLGGIPWQAYFQRVLAAKSTNNIRAISVSSGFLCMVMAIPSFLIGAIGASTDWQNTAYGRDPAVEGNSNLILPLILQYLTPTWVSFFGLGAVSAAVMSSADSCILAASSVFAKNVYKEVFRQKASETEIVWVMRFSIFAVGAMSTAMAVTVKTIYGLWYLCSDMVYVILFPQLICVIYLKFTNTYGSLGGFLLGMLLRFGGGEELLFLPAVIKYPFYDDSTGTQYFPFRSFAMLCSFVYIIVISLITKLIFEGGKVPLRFDVFYCFHEDPNEDRETEQKDVEVDLLENGSSVSRVVNKFKGGEKSEAEAML</sequence>
<evidence type="ECO:0000256" key="14">
    <source>
        <dbReference type="SAM" id="Phobius"/>
    </source>
</evidence>
<dbReference type="KEGG" id="bbel:109485053"/>
<dbReference type="Gene3D" id="1.20.1730.10">
    <property type="entry name" value="Sodium/glucose cotransporter"/>
    <property type="match status" value="1"/>
</dbReference>
<feature type="transmembrane region" description="Helical" evidence="14">
    <location>
        <begin position="440"/>
        <end position="462"/>
    </location>
</feature>
<feature type="transmembrane region" description="Helical" evidence="14">
    <location>
        <begin position="273"/>
        <end position="294"/>
    </location>
</feature>
<keyword evidence="4 14" id="KW-0812">Transmembrane</keyword>
<dbReference type="InterPro" id="IPR001734">
    <property type="entry name" value="Na/solute_symporter"/>
</dbReference>
<evidence type="ECO:0000256" key="11">
    <source>
        <dbReference type="ARBA" id="ARBA00023180"/>
    </source>
</evidence>
<comment type="similarity">
    <text evidence="2 13">Belongs to the sodium:solute symporter (SSF) (TC 2.A.21) family.</text>
</comment>
<reference evidence="16" key="1">
    <citation type="submission" date="2025-08" db="UniProtKB">
        <authorList>
            <consortium name="RefSeq"/>
        </authorList>
    </citation>
    <scope>IDENTIFICATION</scope>
    <source>
        <tissue evidence="16">Gonad</tissue>
    </source>
</reference>
<dbReference type="InterPro" id="IPR038377">
    <property type="entry name" value="Na/Glc_symporter_sf"/>
</dbReference>
<evidence type="ECO:0000256" key="8">
    <source>
        <dbReference type="ARBA" id="ARBA00023053"/>
    </source>
</evidence>
<feature type="transmembrane region" description="Helical" evidence="14">
    <location>
        <begin position="126"/>
        <end position="152"/>
    </location>
</feature>
<organism evidence="15 16">
    <name type="scientific">Branchiostoma belcheri</name>
    <name type="common">Amphioxus</name>
    <dbReference type="NCBI Taxonomy" id="7741"/>
    <lineage>
        <taxon>Eukaryota</taxon>
        <taxon>Metazoa</taxon>
        <taxon>Chordata</taxon>
        <taxon>Cephalochordata</taxon>
        <taxon>Leptocardii</taxon>
        <taxon>Amphioxiformes</taxon>
        <taxon>Branchiostomatidae</taxon>
        <taxon>Branchiostoma</taxon>
    </lineage>
</organism>
<proteinExistence type="inferred from homology"/>
<keyword evidence="9" id="KW-0406">Ion transport</keyword>
<feature type="transmembrane region" description="Helical" evidence="14">
    <location>
        <begin position="87"/>
        <end position="105"/>
    </location>
</feature>
<feature type="transmembrane region" description="Helical" evidence="14">
    <location>
        <begin position="6"/>
        <end position="26"/>
    </location>
</feature>
<evidence type="ECO:0000256" key="6">
    <source>
        <dbReference type="ARBA" id="ARBA00022979"/>
    </source>
</evidence>
<evidence type="ECO:0000313" key="16">
    <source>
        <dbReference type="RefSeq" id="XP_019644011.1"/>
    </source>
</evidence>
<dbReference type="OrthoDB" id="546820at2759"/>
<dbReference type="PROSITE" id="PS50283">
    <property type="entry name" value="NA_SOLUT_SYMP_3"/>
    <property type="match status" value="1"/>
</dbReference>
<dbReference type="InterPro" id="IPR052244">
    <property type="entry name" value="Choline_transporter"/>
</dbReference>
<protein>
    <submittedName>
        <fullName evidence="16">High affinity choline transporter 1-like</fullName>
    </submittedName>
</protein>
<dbReference type="AlphaFoldDB" id="A0A6P5APQ4"/>
<evidence type="ECO:0000256" key="1">
    <source>
        <dbReference type="ARBA" id="ARBA00004141"/>
    </source>
</evidence>
<keyword evidence="3" id="KW-0813">Transport</keyword>
<evidence type="ECO:0000256" key="13">
    <source>
        <dbReference type="RuleBase" id="RU362091"/>
    </source>
</evidence>
<dbReference type="RefSeq" id="XP_019644011.1">
    <property type="nucleotide sequence ID" value="XM_019788452.1"/>
</dbReference>
<feature type="transmembrane region" description="Helical" evidence="14">
    <location>
        <begin position="474"/>
        <end position="494"/>
    </location>
</feature>
<accession>A0A6P5APQ4</accession>
<keyword evidence="5" id="KW-0769">Symport</keyword>
<dbReference type="PANTHER" id="PTHR45897:SF4">
    <property type="entry name" value="HIGH-AFFINITY CHOLINE TRANSPORTER 1"/>
    <property type="match status" value="1"/>
</dbReference>
<dbReference type="GO" id="GO:0005307">
    <property type="term" value="F:choline:sodium symporter activity"/>
    <property type="evidence" value="ECO:0007669"/>
    <property type="project" value="TreeGrafter"/>
</dbReference>
<dbReference type="PANTHER" id="PTHR45897">
    <property type="entry name" value="HIGH-AFFINITY CHOLINE TRANSPORTER 1"/>
    <property type="match status" value="1"/>
</dbReference>
<evidence type="ECO:0000256" key="9">
    <source>
        <dbReference type="ARBA" id="ARBA00023065"/>
    </source>
</evidence>
<keyword evidence="12" id="KW-0739">Sodium transport</keyword>
<keyword evidence="8" id="KW-0915">Sodium</keyword>
<evidence type="ECO:0000256" key="2">
    <source>
        <dbReference type="ARBA" id="ARBA00006434"/>
    </source>
</evidence>
<dbReference type="Proteomes" id="UP000515135">
    <property type="component" value="Unplaced"/>
</dbReference>
<gene>
    <name evidence="16" type="primary">LOC109485053</name>
</gene>
<evidence type="ECO:0000256" key="5">
    <source>
        <dbReference type="ARBA" id="ARBA00022847"/>
    </source>
</evidence>
<evidence type="ECO:0000256" key="12">
    <source>
        <dbReference type="ARBA" id="ARBA00023201"/>
    </source>
</evidence>
<dbReference type="CDD" id="cd11474">
    <property type="entry name" value="SLC5sbd_CHT"/>
    <property type="match status" value="1"/>
</dbReference>
<feature type="transmembrane region" description="Helical" evidence="14">
    <location>
        <begin position="514"/>
        <end position="534"/>
    </location>
</feature>
<feature type="transmembrane region" description="Helical" evidence="14">
    <location>
        <begin position="306"/>
        <end position="330"/>
    </location>
</feature>
<name>A0A6P5APQ4_BRABE</name>
<evidence type="ECO:0000256" key="7">
    <source>
        <dbReference type="ARBA" id="ARBA00022989"/>
    </source>
</evidence>
<keyword evidence="11" id="KW-0325">Glycoprotein</keyword>
<keyword evidence="6" id="KW-0530">Neurotransmitter biosynthesis</keyword>
<dbReference type="GO" id="GO:0008292">
    <property type="term" value="P:acetylcholine biosynthetic process"/>
    <property type="evidence" value="ECO:0007669"/>
    <property type="project" value="TreeGrafter"/>
</dbReference>
<evidence type="ECO:0000256" key="4">
    <source>
        <dbReference type="ARBA" id="ARBA00022692"/>
    </source>
</evidence>